<protein>
    <submittedName>
        <fullName evidence="4">Lipoprotein</fullName>
    </submittedName>
</protein>
<keyword evidence="4" id="KW-0449">Lipoprotein</keyword>
<dbReference type="Pfam" id="PF13458">
    <property type="entry name" value="Peripla_BP_6"/>
    <property type="match status" value="1"/>
</dbReference>
<evidence type="ECO:0000313" key="4">
    <source>
        <dbReference type="EMBL" id="GHF82690.1"/>
    </source>
</evidence>
<accession>A0A919EIH1</accession>
<name>A0A919EIH1_9GAMM</name>
<dbReference type="AlphaFoldDB" id="A0A919EIH1"/>
<evidence type="ECO:0000256" key="1">
    <source>
        <dbReference type="ARBA" id="ARBA00010062"/>
    </source>
</evidence>
<evidence type="ECO:0000259" key="3">
    <source>
        <dbReference type="Pfam" id="PF13458"/>
    </source>
</evidence>
<sequence length="370" mass="42116">MHKPLLYFSILFALIFMCGVAVAKKSHKELVLAVSNATSGPASQLGTRLNQGSLVYFNKVNKQQLLPGYEVKLHRLDDSYEPFNTLQNTQQFVANKDVFALFNYVGTPTTHAIFPMLKRLKLPFLTPFTGAEFLRFPPSSNIFNLRASYFQEAKVQIEYLVQEKKISKIGLLIQADQFGYSVEQGYLDALNSYGLTPVVTTRYRRNTLDIETALQILLEQQVEAIAFVGTYQPFATLINKANKKGFRPFFTTVSFISSKDLFNRIKEPANVLVTEVFPDPMVCDFVYCQEFRKDMLAAGFSSTDRVQLEGYLNAYLFAKVAAKCIDNMTTDCYLKKIKKFNNNENDFPIAFSDKDHQGSNSVYLNFYQAR</sequence>
<keyword evidence="2" id="KW-0732">Signal</keyword>
<evidence type="ECO:0000313" key="5">
    <source>
        <dbReference type="Proteomes" id="UP000623842"/>
    </source>
</evidence>
<dbReference type="PANTHER" id="PTHR47235">
    <property type="entry name" value="BLR6548 PROTEIN"/>
    <property type="match status" value="1"/>
</dbReference>
<proteinExistence type="inferred from homology"/>
<dbReference type="Gene3D" id="3.40.50.2300">
    <property type="match status" value="2"/>
</dbReference>
<dbReference type="EMBL" id="BNCK01000002">
    <property type="protein sequence ID" value="GHF82690.1"/>
    <property type="molecule type" value="Genomic_DNA"/>
</dbReference>
<keyword evidence="5" id="KW-1185">Reference proteome</keyword>
<gene>
    <name evidence="4" type="ORF">GCM10017161_07390</name>
</gene>
<dbReference type="Proteomes" id="UP000623842">
    <property type="component" value="Unassembled WGS sequence"/>
</dbReference>
<dbReference type="InterPro" id="IPR028081">
    <property type="entry name" value="Leu-bd"/>
</dbReference>
<reference evidence="4" key="2">
    <citation type="submission" date="2020-09" db="EMBL/GenBank/DDBJ databases">
        <authorList>
            <person name="Sun Q."/>
            <person name="Kim S."/>
        </authorList>
    </citation>
    <scope>NUCLEOTIDE SEQUENCE</scope>
    <source>
        <strain evidence="4">KCTC 42731</strain>
    </source>
</reference>
<feature type="domain" description="Leucine-binding protein" evidence="3">
    <location>
        <begin position="33"/>
        <end position="364"/>
    </location>
</feature>
<dbReference type="PANTHER" id="PTHR47235:SF1">
    <property type="entry name" value="BLR6548 PROTEIN"/>
    <property type="match status" value="1"/>
</dbReference>
<reference evidence="4" key="1">
    <citation type="journal article" date="2014" name="Int. J. Syst. Evol. Microbiol.">
        <title>Complete genome sequence of Corynebacterium casei LMG S-19264T (=DSM 44701T), isolated from a smear-ripened cheese.</title>
        <authorList>
            <consortium name="US DOE Joint Genome Institute (JGI-PGF)"/>
            <person name="Walter F."/>
            <person name="Albersmeier A."/>
            <person name="Kalinowski J."/>
            <person name="Ruckert C."/>
        </authorList>
    </citation>
    <scope>NUCLEOTIDE SEQUENCE</scope>
    <source>
        <strain evidence="4">KCTC 42731</strain>
    </source>
</reference>
<comment type="caution">
    <text evidence="4">The sequence shown here is derived from an EMBL/GenBank/DDBJ whole genome shotgun (WGS) entry which is preliminary data.</text>
</comment>
<evidence type="ECO:0000256" key="2">
    <source>
        <dbReference type="ARBA" id="ARBA00022729"/>
    </source>
</evidence>
<comment type="similarity">
    <text evidence="1">Belongs to the leucine-binding protein family.</text>
</comment>
<dbReference type="CDD" id="cd19978">
    <property type="entry name" value="PBP1_ABC_ligand_binding-like"/>
    <property type="match status" value="1"/>
</dbReference>
<dbReference type="InterPro" id="IPR028082">
    <property type="entry name" value="Peripla_BP_I"/>
</dbReference>
<dbReference type="SUPFAM" id="SSF53822">
    <property type="entry name" value="Periplasmic binding protein-like I"/>
    <property type="match status" value="1"/>
</dbReference>
<organism evidence="4 5">
    <name type="scientific">Thalassotalea marina</name>
    <dbReference type="NCBI Taxonomy" id="1673741"/>
    <lineage>
        <taxon>Bacteria</taxon>
        <taxon>Pseudomonadati</taxon>
        <taxon>Pseudomonadota</taxon>
        <taxon>Gammaproteobacteria</taxon>
        <taxon>Alteromonadales</taxon>
        <taxon>Colwelliaceae</taxon>
        <taxon>Thalassotalea</taxon>
    </lineage>
</organism>
<dbReference type="RefSeq" id="WP_189767402.1">
    <property type="nucleotide sequence ID" value="NZ_BNCK01000002.1"/>
</dbReference>